<evidence type="ECO:0000313" key="1">
    <source>
        <dbReference type="EMBL" id="RNL79351.1"/>
    </source>
</evidence>
<comment type="caution">
    <text evidence="1">The sequence shown here is derived from an EMBL/GenBank/DDBJ whole genome shotgun (WGS) entry which is preliminary data.</text>
</comment>
<reference evidence="1 2" key="1">
    <citation type="submission" date="2018-11" db="EMBL/GenBank/DDBJ databases">
        <authorList>
            <person name="Li F."/>
        </authorList>
    </citation>
    <scope>NUCLEOTIDE SEQUENCE [LARGE SCALE GENOMIC DNA]</scope>
    <source>
        <strain evidence="1 2">KIS18-7</strain>
    </source>
</reference>
<dbReference type="SUPFAM" id="SSF54534">
    <property type="entry name" value="FKBP-like"/>
    <property type="match status" value="2"/>
</dbReference>
<organism evidence="1 2">
    <name type="scientific">Nocardioides marmorisolisilvae</name>
    <dbReference type="NCBI Taxonomy" id="1542737"/>
    <lineage>
        <taxon>Bacteria</taxon>
        <taxon>Bacillati</taxon>
        <taxon>Actinomycetota</taxon>
        <taxon>Actinomycetes</taxon>
        <taxon>Propionibacteriales</taxon>
        <taxon>Nocardioidaceae</taxon>
        <taxon>Nocardioides</taxon>
    </lineage>
</organism>
<dbReference type="Gene3D" id="3.10.50.40">
    <property type="match status" value="1"/>
</dbReference>
<keyword evidence="2" id="KW-1185">Reference proteome</keyword>
<name>A0A3N0DUX7_9ACTN</name>
<protein>
    <recommendedName>
        <fullName evidence="3">Peptidylprolyl isomerase</fullName>
    </recommendedName>
</protein>
<dbReference type="InterPro" id="IPR046357">
    <property type="entry name" value="PPIase_dom_sf"/>
</dbReference>
<dbReference type="EMBL" id="RJSG01000002">
    <property type="protein sequence ID" value="RNL79351.1"/>
    <property type="molecule type" value="Genomic_DNA"/>
</dbReference>
<proteinExistence type="predicted"/>
<dbReference type="AlphaFoldDB" id="A0A3N0DUX7"/>
<dbReference type="Proteomes" id="UP000277094">
    <property type="component" value="Unassembled WGS sequence"/>
</dbReference>
<evidence type="ECO:0000313" key="2">
    <source>
        <dbReference type="Proteomes" id="UP000277094"/>
    </source>
</evidence>
<evidence type="ECO:0008006" key="3">
    <source>
        <dbReference type="Google" id="ProtNLM"/>
    </source>
</evidence>
<gene>
    <name evidence="1" type="ORF">EFL95_10190</name>
</gene>
<accession>A0A3N0DUX7</accession>
<sequence>MLVGALVLLASACSGSVRQGDLQDSESVITGLTVAGQPGTAPTVRMRTPLKVDDTTSGVTVTGTGAPIQVDQLFVLELTLYDARTGKLALSTYDTGVAVAAKSSDDRLFPALSDALVGVRQGSRLVLAATAADAFATGGVPPKGVRRDDPVVVVADVVAVPPATVLKVIDGTAVTPAAGTPAPVVSAGLVAGIDFTGVRRPAKPVAQVLVQGSGPAIAAHDLVTVHFVAQRSRQHDPFEDTFFKEPEQVAIGAGTAPAAWDQLLVGVHRGSRLVLYGPDGNGMIAWVVDVLGVS</sequence>
<dbReference type="GO" id="GO:0003755">
    <property type="term" value="F:peptidyl-prolyl cis-trans isomerase activity"/>
    <property type="evidence" value="ECO:0007669"/>
    <property type="project" value="InterPro"/>
</dbReference>